<comment type="caution">
    <text evidence="1">The sequence shown here is derived from an EMBL/GenBank/DDBJ whole genome shotgun (WGS) entry which is preliminary data.</text>
</comment>
<evidence type="ECO:0000313" key="1">
    <source>
        <dbReference type="EMBL" id="MBD8083816.1"/>
    </source>
</evidence>
<dbReference type="RefSeq" id="WP_191737660.1">
    <property type="nucleotide sequence ID" value="NZ_JACYFS010000005.1"/>
</dbReference>
<dbReference type="EMBL" id="JACYFS010000005">
    <property type="protein sequence ID" value="MBD8083816.1"/>
    <property type="molecule type" value="Genomic_DNA"/>
</dbReference>
<dbReference type="Proteomes" id="UP000637299">
    <property type="component" value="Unassembled WGS sequence"/>
</dbReference>
<keyword evidence="2" id="KW-1185">Reference proteome</keyword>
<sequence length="156" mass="17068">MKLHIALAVSLLTLINCNTTKTTGSTMNEDKNVVGKLSVQRISLSEQTRGTNRLFTITPTKTETDLNGNLTSKSLSPDSWKVISDKIAQINLEEIQSYKSPTTKRYSDAALASVIIIEKDGKTYSSADFDSGNPPQQLADVYNEIKNTVGTKKGKK</sequence>
<reference evidence="1 2" key="1">
    <citation type="submission" date="2020-09" db="EMBL/GenBank/DDBJ databases">
        <title>Genome seq and assembly of Chryseobacterium sp.</title>
        <authorList>
            <person name="Chhetri G."/>
        </authorList>
    </citation>
    <scope>NUCLEOTIDE SEQUENCE [LARGE SCALE GENOMIC DNA]</scope>
    <source>
        <strain evidence="1 2">GCR10</strain>
    </source>
</reference>
<proteinExistence type="predicted"/>
<evidence type="ECO:0008006" key="3">
    <source>
        <dbReference type="Google" id="ProtNLM"/>
    </source>
</evidence>
<name>A0ABR8ZGK2_9FLAO</name>
<gene>
    <name evidence="1" type="ORF">IC610_15460</name>
</gene>
<accession>A0ABR8ZGK2</accession>
<evidence type="ECO:0000313" key="2">
    <source>
        <dbReference type="Proteomes" id="UP000637299"/>
    </source>
</evidence>
<protein>
    <recommendedName>
        <fullName evidence="3">Lipoprotein</fullName>
    </recommendedName>
</protein>
<organism evidence="1 2">
    <name type="scientific">Chryseobacterium caseinilyticum</name>
    <dbReference type="NCBI Taxonomy" id="2771428"/>
    <lineage>
        <taxon>Bacteria</taxon>
        <taxon>Pseudomonadati</taxon>
        <taxon>Bacteroidota</taxon>
        <taxon>Flavobacteriia</taxon>
        <taxon>Flavobacteriales</taxon>
        <taxon>Weeksellaceae</taxon>
        <taxon>Chryseobacterium group</taxon>
        <taxon>Chryseobacterium</taxon>
    </lineage>
</organism>